<dbReference type="PANTHER" id="PTHR31618">
    <property type="entry name" value="MECHANOSENSITIVE ION CHANNEL PROTEIN 5"/>
    <property type="match status" value="1"/>
</dbReference>
<evidence type="ECO:0000256" key="3">
    <source>
        <dbReference type="ARBA" id="ARBA00022448"/>
    </source>
</evidence>
<dbReference type="Pfam" id="PF00924">
    <property type="entry name" value="MS_channel_2nd"/>
    <property type="match status" value="1"/>
</dbReference>
<evidence type="ECO:0000256" key="8">
    <source>
        <dbReference type="ARBA" id="ARBA00023303"/>
    </source>
</evidence>
<comment type="similarity">
    <text evidence="2 9">Belongs to the MscS (TC 1.A.23) family.</text>
</comment>
<evidence type="ECO:0000313" key="12">
    <source>
        <dbReference type="EMBL" id="PWA78740.1"/>
    </source>
</evidence>
<comment type="caution">
    <text evidence="12">The sequence shown here is derived from an EMBL/GenBank/DDBJ whole genome shotgun (WGS) entry which is preliminary data.</text>
</comment>
<protein>
    <recommendedName>
        <fullName evidence="9">Mechanosensitive ion channel protein</fullName>
    </recommendedName>
</protein>
<dbReference type="GO" id="GO:0050982">
    <property type="term" value="P:detection of mechanical stimulus"/>
    <property type="evidence" value="ECO:0007669"/>
    <property type="project" value="UniProtKB-ARBA"/>
</dbReference>
<dbReference type="SUPFAM" id="SSF50182">
    <property type="entry name" value="Sm-like ribonucleoproteins"/>
    <property type="match status" value="1"/>
</dbReference>
<keyword evidence="7 9" id="KW-0472">Membrane</keyword>
<evidence type="ECO:0000256" key="1">
    <source>
        <dbReference type="ARBA" id="ARBA00004141"/>
    </source>
</evidence>
<evidence type="ECO:0000256" key="2">
    <source>
        <dbReference type="ARBA" id="ARBA00008017"/>
    </source>
</evidence>
<feature type="transmembrane region" description="Helical" evidence="10">
    <location>
        <begin position="471"/>
        <end position="499"/>
    </location>
</feature>
<dbReference type="Gene3D" id="2.30.30.60">
    <property type="match status" value="1"/>
</dbReference>
<keyword evidence="3" id="KW-0813">Transport</keyword>
<feature type="transmembrane region" description="Helical" evidence="10">
    <location>
        <begin position="23"/>
        <end position="44"/>
    </location>
</feature>
<dbReference type="OrthoDB" id="544685at2759"/>
<dbReference type="InterPro" id="IPR010920">
    <property type="entry name" value="LSM_dom_sf"/>
</dbReference>
<keyword evidence="5 10" id="KW-1133">Transmembrane helix</keyword>
<dbReference type="GO" id="GO:0006820">
    <property type="term" value="P:monoatomic anion transport"/>
    <property type="evidence" value="ECO:0007669"/>
    <property type="project" value="TreeGrafter"/>
</dbReference>
<evidence type="ECO:0000256" key="10">
    <source>
        <dbReference type="SAM" id="Phobius"/>
    </source>
</evidence>
<gene>
    <name evidence="12" type="ORF">CTI12_AA214350</name>
</gene>
<evidence type="ECO:0000256" key="9">
    <source>
        <dbReference type="PIRNR" id="PIRNR017209"/>
    </source>
</evidence>
<dbReference type="InterPro" id="IPR023408">
    <property type="entry name" value="MscS_beta-dom_sf"/>
</dbReference>
<dbReference type="GO" id="GO:0008381">
    <property type="term" value="F:mechanosensitive monoatomic ion channel activity"/>
    <property type="evidence" value="ECO:0007669"/>
    <property type="project" value="TreeGrafter"/>
</dbReference>
<feature type="transmembrane region" description="Helical" evidence="10">
    <location>
        <begin position="122"/>
        <end position="144"/>
    </location>
</feature>
<dbReference type="FunFam" id="2.30.30.60:FF:000003">
    <property type="entry name" value="Predicted mechanosensitive ion channel"/>
    <property type="match status" value="1"/>
</dbReference>
<evidence type="ECO:0000313" key="13">
    <source>
        <dbReference type="Proteomes" id="UP000245207"/>
    </source>
</evidence>
<feature type="transmembrane region" description="Helical" evidence="10">
    <location>
        <begin position="237"/>
        <end position="267"/>
    </location>
</feature>
<evidence type="ECO:0000259" key="11">
    <source>
        <dbReference type="Pfam" id="PF00924"/>
    </source>
</evidence>
<dbReference type="AlphaFoldDB" id="A0A2U1NZ80"/>
<sequence length="699" mass="80207">MFHALCFCTNQIPDDSTKKATRFFFVHHQSHLLCLVLLVFYMALFTNSTKNPLTEVLVAKDDAPLEEVSQDQASDGPCLKVKRKSGPKKDYSLFLEDDFNIDCVSQETSHLKNKRLLKIAQWVLLVLLLAALICTLSISVLKVLEIWDVPVWKWELLLLVIICGKLISGWGVAVAVSLIESNFHLRIGVLYVVYGIRQSIQNVIWLCLVMIACHFVLTDKSLSDSNTEVPRILKKVMLCLLVGTLIWLLKTIIVKILAACFHLISFFRRIRVSLYKQYVIKKLGGDLIEGKNREETCGKLSRHVLGKKKLVAMKVKQMIEIVQAGDLPRLSTVEEDLPVRSDEEDEDEYSLRKRYQDVKVLASEIFRRVAQNSMFDLKSQPAYHFLSVRLYQHLSWQFMNLKRCITMEDLKHRLGGDKLAKPQELFAGSMCKEEITEDSFSHWMVEAHRERRTLALSVNDTKTAVDDLHHIMNVIVTLTILVIWLIICGAPVTQFLIFVTTQLALGAYVFGTTGKTIFESIIFLFIMHPYDVGDRCEVDGTEMIVDEISILTTVFMKKNGQKIIYPNSVLATKSIGNYSRSLEMGDEINFSINIYTPGDKIEKLKKEIEKYVKDKSHHWLDDVTIVVKGVEDMNRLNMVLWPKHVVNHHNMTQRWIRRSELILEMIKIFRKLDIEYNLPPLDIHVKSIGGLISNTSPLK</sequence>
<keyword evidence="6" id="KW-0406">Ion transport</keyword>
<evidence type="ECO:0000256" key="6">
    <source>
        <dbReference type="ARBA" id="ARBA00023065"/>
    </source>
</evidence>
<dbReference type="STRING" id="35608.A0A2U1NZ80"/>
<evidence type="ECO:0000256" key="4">
    <source>
        <dbReference type="ARBA" id="ARBA00022692"/>
    </source>
</evidence>
<keyword evidence="8" id="KW-0407">Ion channel</keyword>
<dbReference type="EMBL" id="PKPP01001951">
    <property type="protein sequence ID" value="PWA78740.1"/>
    <property type="molecule type" value="Genomic_DNA"/>
</dbReference>
<organism evidence="12 13">
    <name type="scientific">Artemisia annua</name>
    <name type="common">Sweet wormwood</name>
    <dbReference type="NCBI Taxonomy" id="35608"/>
    <lineage>
        <taxon>Eukaryota</taxon>
        <taxon>Viridiplantae</taxon>
        <taxon>Streptophyta</taxon>
        <taxon>Embryophyta</taxon>
        <taxon>Tracheophyta</taxon>
        <taxon>Spermatophyta</taxon>
        <taxon>Magnoliopsida</taxon>
        <taxon>eudicotyledons</taxon>
        <taxon>Gunneridae</taxon>
        <taxon>Pentapetalae</taxon>
        <taxon>asterids</taxon>
        <taxon>campanulids</taxon>
        <taxon>Asterales</taxon>
        <taxon>Asteraceae</taxon>
        <taxon>Asteroideae</taxon>
        <taxon>Anthemideae</taxon>
        <taxon>Artemisiinae</taxon>
        <taxon>Artemisia</taxon>
    </lineage>
</organism>
<feature type="transmembrane region" description="Helical" evidence="10">
    <location>
        <begin position="156"/>
        <end position="179"/>
    </location>
</feature>
<reference evidence="12 13" key="1">
    <citation type="journal article" date="2018" name="Mol. Plant">
        <title>The genome of Artemisia annua provides insight into the evolution of Asteraceae family and artemisinin biosynthesis.</title>
        <authorList>
            <person name="Shen Q."/>
            <person name="Zhang L."/>
            <person name="Liao Z."/>
            <person name="Wang S."/>
            <person name="Yan T."/>
            <person name="Shi P."/>
            <person name="Liu M."/>
            <person name="Fu X."/>
            <person name="Pan Q."/>
            <person name="Wang Y."/>
            <person name="Lv Z."/>
            <person name="Lu X."/>
            <person name="Zhang F."/>
            <person name="Jiang W."/>
            <person name="Ma Y."/>
            <person name="Chen M."/>
            <person name="Hao X."/>
            <person name="Li L."/>
            <person name="Tang Y."/>
            <person name="Lv G."/>
            <person name="Zhou Y."/>
            <person name="Sun X."/>
            <person name="Brodelius P.E."/>
            <person name="Rose J.K.C."/>
            <person name="Tang K."/>
        </authorList>
    </citation>
    <scope>NUCLEOTIDE SEQUENCE [LARGE SCALE GENOMIC DNA]</scope>
    <source>
        <strain evidence="13">cv. Huhao1</strain>
        <tissue evidence="12">Leaf</tissue>
    </source>
</reference>
<dbReference type="Proteomes" id="UP000245207">
    <property type="component" value="Unassembled WGS sequence"/>
</dbReference>
<feature type="transmembrane region" description="Helical" evidence="10">
    <location>
        <begin position="505"/>
        <end position="526"/>
    </location>
</feature>
<name>A0A2U1NZ80_ARTAN</name>
<keyword evidence="13" id="KW-1185">Reference proteome</keyword>
<feature type="domain" description="Mechanosensitive ion channel MscS" evidence="11">
    <location>
        <begin position="522"/>
        <end position="580"/>
    </location>
</feature>
<keyword evidence="4 10" id="KW-0812">Transmembrane</keyword>
<accession>A0A2U1NZ80</accession>
<comment type="subcellular location">
    <subcellularLocation>
        <location evidence="1">Membrane</location>
        <topology evidence="1">Multi-pass membrane protein</topology>
    </subcellularLocation>
</comment>
<proteinExistence type="inferred from homology"/>
<dbReference type="PANTHER" id="PTHR31618:SF1">
    <property type="entry name" value="EF-HAND DOMAIN-CONTAINING PROTEIN"/>
    <property type="match status" value="1"/>
</dbReference>
<dbReference type="InterPro" id="IPR006685">
    <property type="entry name" value="MscS_channel_2nd"/>
</dbReference>
<feature type="transmembrane region" description="Helical" evidence="10">
    <location>
        <begin position="200"/>
        <end position="217"/>
    </location>
</feature>
<dbReference type="GO" id="GO:0005886">
    <property type="term" value="C:plasma membrane"/>
    <property type="evidence" value="ECO:0007669"/>
    <property type="project" value="UniProtKB-UniRule"/>
</dbReference>
<dbReference type="PIRSF" id="PIRSF017209">
    <property type="entry name" value="Memb_At2g17000_prd"/>
    <property type="match status" value="1"/>
</dbReference>
<evidence type="ECO:0000256" key="5">
    <source>
        <dbReference type="ARBA" id="ARBA00022989"/>
    </source>
</evidence>
<evidence type="ECO:0000256" key="7">
    <source>
        <dbReference type="ARBA" id="ARBA00023136"/>
    </source>
</evidence>
<dbReference type="InterPro" id="IPR016688">
    <property type="entry name" value="MscS-like_plants/fungi"/>
</dbReference>